<dbReference type="SUPFAM" id="SSF48439">
    <property type="entry name" value="Protein prenylyltransferase"/>
    <property type="match status" value="1"/>
</dbReference>
<proteinExistence type="inferred from homology"/>
<keyword evidence="6" id="KW-1185">Reference proteome</keyword>
<dbReference type="PANTHER" id="PTHR11129">
    <property type="entry name" value="PROTEIN FARNESYLTRANSFERASE ALPHA SUBUNIT/RAB GERANYLGERANYL TRANSFERASE ALPHA SUBUNIT"/>
    <property type="match status" value="1"/>
</dbReference>
<dbReference type="Pfam" id="PF01239">
    <property type="entry name" value="PPTA"/>
    <property type="match status" value="1"/>
</dbReference>
<comment type="similarity">
    <text evidence="1">Belongs to the protein prenyltransferase subunit alpha family.</text>
</comment>
<evidence type="ECO:0000313" key="6">
    <source>
        <dbReference type="Proteomes" id="UP001556367"/>
    </source>
</evidence>
<organism evidence="5 6">
    <name type="scientific">Hohenbuehelia grisea</name>
    <dbReference type="NCBI Taxonomy" id="104357"/>
    <lineage>
        <taxon>Eukaryota</taxon>
        <taxon>Fungi</taxon>
        <taxon>Dikarya</taxon>
        <taxon>Basidiomycota</taxon>
        <taxon>Agaricomycotina</taxon>
        <taxon>Agaricomycetes</taxon>
        <taxon>Agaricomycetidae</taxon>
        <taxon>Agaricales</taxon>
        <taxon>Pleurotineae</taxon>
        <taxon>Pleurotaceae</taxon>
        <taxon>Hohenbuehelia</taxon>
    </lineage>
</organism>
<keyword evidence="2" id="KW-0637">Prenyltransferase</keyword>
<name>A0ABR3JJ89_9AGAR</name>
<evidence type="ECO:0000256" key="4">
    <source>
        <dbReference type="ARBA" id="ARBA00022737"/>
    </source>
</evidence>
<sequence>MEGPSHRGAWKRCLYVVGIREQHTHFQEENADFLGWEQLDKTLAPLGTLPLATSDSARLGSSCPSLLSSSTFIRATSRHLTYVHFREHLPVRHSSSMAQLDVGSVYAIGNALHAHDLISIEILPGSAEQWLPVVEGEDGQDFLLVEGNLGIPQKTLYRLYLIAVNLFRDSDRRNMPNSSSERVSNLLAITIVLLFTNPAHVTALNCRKRLVQGGMRSAEQELATFAMLQANKSCAKESILWDYRKWLLQRLGSKAQAISLQIPAAALEQEFRLLSKAVDVYPRNYHAWTHRRFCIEACLALSCREVGANPSEYARLLFAEYTHLRNWIRQHVSDHSAVHCLHGLVSIYTESSPAIVESFEEISAKSLVEESISLVTSYPEHESLWLYLRASITLEVDDHARQNMIALVKGLPDSAHRHKQLCIAWLEMSSQGQKEELKGLPGQM</sequence>
<dbReference type="PANTHER" id="PTHR11129:SF3">
    <property type="entry name" value="PROTEIN PRENYLTRANSFERASE ALPHA SUBUNIT REPEAT-CONTAINING PROTEIN 1"/>
    <property type="match status" value="1"/>
</dbReference>
<dbReference type="Gene3D" id="1.25.40.120">
    <property type="entry name" value="Protein prenylyltransferase"/>
    <property type="match status" value="1"/>
</dbReference>
<reference evidence="6" key="1">
    <citation type="submission" date="2024-06" db="EMBL/GenBank/DDBJ databases">
        <title>Multi-omics analyses provide insights into the biosynthesis of the anticancer antibiotic pleurotin in Hohenbuehelia grisea.</title>
        <authorList>
            <person name="Weaver J.A."/>
            <person name="Alberti F."/>
        </authorList>
    </citation>
    <scope>NUCLEOTIDE SEQUENCE [LARGE SCALE GENOMIC DNA]</scope>
    <source>
        <strain evidence="6">T-177</strain>
    </source>
</reference>
<accession>A0ABR3JJ89</accession>
<gene>
    <name evidence="5" type="ORF">HGRIS_002037</name>
</gene>
<evidence type="ECO:0000256" key="2">
    <source>
        <dbReference type="ARBA" id="ARBA00022602"/>
    </source>
</evidence>
<dbReference type="InterPro" id="IPR002088">
    <property type="entry name" value="Prenyl_trans_a"/>
</dbReference>
<evidence type="ECO:0000313" key="5">
    <source>
        <dbReference type="EMBL" id="KAL0955835.1"/>
    </source>
</evidence>
<evidence type="ECO:0000256" key="1">
    <source>
        <dbReference type="ARBA" id="ARBA00006734"/>
    </source>
</evidence>
<protein>
    <recommendedName>
        <fullName evidence="7">Protein prenyltransferase alpha subunit repeat-containing protein 1</fullName>
    </recommendedName>
</protein>
<comment type="caution">
    <text evidence="5">The sequence shown here is derived from an EMBL/GenBank/DDBJ whole genome shotgun (WGS) entry which is preliminary data.</text>
</comment>
<dbReference type="EMBL" id="JASNQZ010000006">
    <property type="protein sequence ID" value="KAL0955835.1"/>
    <property type="molecule type" value="Genomic_DNA"/>
</dbReference>
<keyword evidence="3" id="KW-0808">Transferase</keyword>
<keyword evidence="4" id="KW-0677">Repeat</keyword>
<evidence type="ECO:0008006" key="7">
    <source>
        <dbReference type="Google" id="ProtNLM"/>
    </source>
</evidence>
<dbReference type="Proteomes" id="UP001556367">
    <property type="component" value="Unassembled WGS sequence"/>
</dbReference>
<evidence type="ECO:0000256" key="3">
    <source>
        <dbReference type="ARBA" id="ARBA00022679"/>
    </source>
</evidence>
<dbReference type="PROSITE" id="PS51147">
    <property type="entry name" value="PFTA"/>
    <property type="match status" value="1"/>
</dbReference>